<accession>A0ABX3NU83</accession>
<keyword evidence="3" id="KW-1185">Reference proteome</keyword>
<sequence>MKKKIVPALLVLLIVIQFIRPARNLSAAVSPNDISRHYTVPDTVAHILQRACNDCHSNNTRYPWYTNIQPVGWWMQHHVNEGKDELNFSEFGAYTSKRQNHKMEEVGEQVEKGEMPLDSYLWIHKDAKLTAPEKEVLISWAKDLRNKIAEKGPL</sequence>
<comment type="caution">
    <text evidence="2">The sequence shown here is derived from an EMBL/GenBank/DDBJ whole genome shotgun (WGS) entry which is preliminary data.</text>
</comment>
<evidence type="ECO:0000259" key="1">
    <source>
        <dbReference type="SMART" id="SM01235"/>
    </source>
</evidence>
<organism evidence="2 3">
    <name type="scientific">Niastella koreensis</name>
    <dbReference type="NCBI Taxonomy" id="354356"/>
    <lineage>
        <taxon>Bacteria</taxon>
        <taxon>Pseudomonadati</taxon>
        <taxon>Bacteroidota</taxon>
        <taxon>Chitinophagia</taxon>
        <taxon>Chitinophagales</taxon>
        <taxon>Chitinophagaceae</taxon>
        <taxon>Niastella</taxon>
    </lineage>
</organism>
<evidence type="ECO:0000313" key="2">
    <source>
        <dbReference type="EMBL" id="OQP46331.1"/>
    </source>
</evidence>
<dbReference type="InterPro" id="IPR025992">
    <property type="entry name" value="Haem-bd"/>
</dbReference>
<proteinExistence type="predicted"/>
<dbReference type="RefSeq" id="WP_014221249.1">
    <property type="nucleotide sequence ID" value="NZ_LWBO01000015.1"/>
</dbReference>
<feature type="domain" description="Haem-binding" evidence="1">
    <location>
        <begin position="10"/>
        <end position="145"/>
    </location>
</feature>
<dbReference type="Proteomes" id="UP000192277">
    <property type="component" value="Unassembled WGS sequence"/>
</dbReference>
<evidence type="ECO:0000313" key="3">
    <source>
        <dbReference type="Proteomes" id="UP000192277"/>
    </source>
</evidence>
<protein>
    <submittedName>
        <fullName evidence="2">Cytochrome C</fullName>
    </submittedName>
</protein>
<dbReference type="EMBL" id="LWBO01000015">
    <property type="protein sequence ID" value="OQP46331.1"/>
    <property type="molecule type" value="Genomic_DNA"/>
</dbReference>
<dbReference type="Pfam" id="PF14376">
    <property type="entry name" value="Haem_bd"/>
    <property type="match status" value="1"/>
</dbReference>
<gene>
    <name evidence="2" type="ORF">A4D02_31535</name>
</gene>
<dbReference type="SMART" id="SM01235">
    <property type="entry name" value="Haem_bd"/>
    <property type="match status" value="1"/>
</dbReference>
<name>A0ABX3NU83_9BACT</name>
<reference evidence="2 3" key="1">
    <citation type="submission" date="2016-04" db="EMBL/GenBank/DDBJ databases">
        <authorList>
            <person name="Chen L."/>
            <person name="Zhuang W."/>
            <person name="Wang G."/>
        </authorList>
    </citation>
    <scope>NUCLEOTIDE SEQUENCE [LARGE SCALE GENOMIC DNA]</scope>
    <source>
        <strain evidence="3">GR20</strain>
    </source>
</reference>